<dbReference type="GO" id="GO:0009279">
    <property type="term" value="C:cell outer membrane"/>
    <property type="evidence" value="ECO:0007669"/>
    <property type="project" value="UniProtKB-SubCell"/>
</dbReference>
<keyword evidence="3" id="KW-0813">Transport</keyword>
<evidence type="ECO:0000259" key="11">
    <source>
        <dbReference type="Pfam" id="PF13609"/>
    </source>
</evidence>
<reference evidence="12 13" key="1">
    <citation type="submission" date="2018-08" db="EMBL/GenBank/DDBJ databases">
        <title>Comparative analysis of Burkholderia isolates from Puerto Rico.</title>
        <authorList>
            <person name="Hall C."/>
            <person name="Sahl J."/>
            <person name="Wagner D."/>
        </authorList>
    </citation>
    <scope>NUCLEOTIDE SEQUENCE [LARGE SCALE GENOMIC DNA]</scope>
    <source>
        <strain evidence="12 13">Bp9025</strain>
    </source>
</reference>
<dbReference type="PANTHER" id="PTHR34501">
    <property type="entry name" value="PROTEIN YDDL-RELATED"/>
    <property type="match status" value="1"/>
</dbReference>
<dbReference type="GO" id="GO:0046930">
    <property type="term" value="C:pore complex"/>
    <property type="evidence" value="ECO:0007669"/>
    <property type="project" value="UniProtKB-KW"/>
</dbReference>
<comment type="subcellular location">
    <subcellularLocation>
        <location evidence="1">Cell outer membrane</location>
        <topology evidence="1">Multi-pass membrane protein</topology>
    </subcellularLocation>
</comment>
<dbReference type="SUPFAM" id="SSF56935">
    <property type="entry name" value="Porins"/>
    <property type="match status" value="1"/>
</dbReference>
<keyword evidence="4" id="KW-1134">Transmembrane beta strand</keyword>
<evidence type="ECO:0000256" key="9">
    <source>
        <dbReference type="ARBA" id="ARBA00023136"/>
    </source>
</evidence>
<dbReference type="CDD" id="cd00342">
    <property type="entry name" value="gram_neg_porins"/>
    <property type="match status" value="1"/>
</dbReference>
<comment type="caution">
    <text evidence="12">The sequence shown here is derived from an EMBL/GenBank/DDBJ whole genome shotgun (WGS) entry which is preliminary data.</text>
</comment>
<keyword evidence="5" id="KW-0812">Transmembrane</keyword>
<keyword evidence="7" id="KW-0406">Ion transport</keyword>
<dbReference type="Proteomes" id="UP000277921">
    <property type="component" value="Unassembled WGS sequence"/>
</dbReference>
<keyword evidence="9" id="KW-0472">Membrane</keyword>
<organism evidence="12 13">
    <name type="scientific">Burkholderia contaminans</name>
    <dbReference type="NCBI Taxonomy" id="488447"/>
    <lineage>
        <taxon>Bacteria</taxon>
        <taxon>Pseudomonadati</taxon>
        <taxon>Pseudomonadota</taxon>
        <taxon>Betaproteobacteria</taxon>
        <taxon>Burkholderiales</taxon>
        <taxon>Burkholderiaceae</taxon>
        <taxon>Burkholderia</taxon>
        <taxon>Burkholderia cepacia complex</taxon>
    </lineage>
</organism>
<evidence type="ECO:0000256" key="5">
    <source>
        <dbReference type="ARBA" id="ARBA00022692"/>
    </source>
</evidence>
<evidence type="ECO:0000313" key="13">
    <source>
        <dbReference type="Proteomes" id="UP000277921"/>
    </source>
</evidence>
<dbReference type="InterPro" id="IPR050298">
    <property type="entry name" value="Gram-neg_bact_OMP"/>
</dbReference>
<evidence type="ECO:0000256" key="6">
    <source>
        <dbReference type="ARBA" id="ARBA00022729"/>
    </source>
</evidence>
<evidence type="ECO:0000256" key="10">
    <source>
        <dbReference type="ARBA" id="ARBA00023237"/>
    </source>
</evidence>
<sequence>MGGAWALCATFGHAQQSQTVSGSSVLLYGLLDVGVGYVTNEGGHSATLMDSGILAPNLLGFRGTEDLGGGTSAIFSIVTQFNVANGAVLPSSGAMFNREAYVGLKADHLGALTFGNQFDFMMEELLPYDPSLYLGGFYNFRQGPFAGLGIPGNPTGSLDFDRLAGATRVPNSVKYRSPEVFGLKLGAMYGFSNQPGALSAGDTTSFSLDYAIGRFGVGAAYTYVKYPQLGNGHHGIRNFGFGGRYDAGRVKGFLLYTNTKNTLSGAEINVYVTGATWSIDGFWSLGASYEFMKGNEVVGDNCARQFATTISYALSKRTALSLTALYQYASGSESRAKAWINALQPSSTSNQALVRVGMTTRF</sequence>
<evidence type="ECO:0000256" key="8">
    <source>
        <dbReference type="ARBA" id="ARBA00023114"/>
    </source>
</evidence>
<comment type="subunit">
    <text evidence="2">Homotrimer.</text>
</comment>
<dbReference type="GO" id="GO:0015288">
    <property type="term" value="F:porin activity"/>
    <property type="evidence" value="ECO:0007669"/>
    <property type="project" value="UniProtKB-KW"/>
</dbReference>
<keyword evidence="6" id="KW-0732">Signal</keyword>
<dbReference type="Gene3D" id="2.40.160.10">
    <property type="entry name" value="Porin"/>
    <property type="match status" value="1"/>
</dbReference>
<accession>A0A3N8Q758</accession>
<evidence type="ECO:0000256" key="7">
    <source>
        <dbReference type="ARBA" id="ARBA00023065"/>
    </source>
</evidence>
<dbReference type="PANTHER" id="PTHR34501:SF9">
    <property type="entry name" value="MAJOR OUTER MEMBRANE PROTEIN P.IA"/>
    <property type="match status" value="1"/>
</dbReference>
<evidence type="ECO:0000256" key="1">
    <source>
        <dbReference type="ARBA" id="ARBA00004571"/>
    </source>
</evidence>
<evidence type="ECO:0000313" key="12">
    <source>
        <dbReference type="EMBL" id="RQT15056.1"/>
    </source>
</evidence>
<dbReference type="InterPro" id="IPR033900">
    <property type="entry name" value="Gram_neg_porin_domain"/>
</dbReference>
<keyword evidence="8" id="KW-0626">Porin</keyword>
<dbReference type="Pfam" id="PF13609">
    <property type="entry name" value="Porin_4"/>
    <property type="match status" value="1"/>
</dbReference>
<evidence type="ECO:0000256" key="3">
    <source>
        <dbReference type="ARBA" id="ARBA00022448"/>
    </source>
</evidence>
<evidence type="ECO:0000256" key="2">
    <source>
        <dbReference type="ARBA" id="ARBA00011233"/>
    </source>
</evidence>
<evidence type="ECO:0000256" key="4">
    <source>
        <dbReference type="ARBA" id="ARBA00022452"/>
    </source>
</evidence>
<proteinExistence type="predicted"/>
<dbReference type="EMBL" id="QTQV01000009">
    <property type="protein sequence ID" value="RQT15056.1"/>
    <property type="molecule type" value="Genomic_DNA"/>
</dbReference>
<keyword evidence="10" id="KW-0998">Cell outer membrane</keyword>
<feature type="domain" description="Porin" evidence="11">
    <location>
        <begin position="6"/>
        <end position="326"/>
    </location>
</feature>
<dbReference type="GO" id="GO:0006811">
    <property type="term" value="P:monoatomic ion transport"/>
    <property type="evidence" value="ECO:0007669"/>
    <property type="project" value="UniProtKB-KW"/>
</dbReference>
<gene>
    <name evidence="12" type="ORF">DF051_17785</name>
</gene>
<dbReference type="InterPro" id="IPR023614">
    <property type="entry name" value="Porin_dom_sf"/>
</dbReference>
<dbReference type="AlphaFoldDB" id="A0A3N8Q758"/>
<protein>
    <submittedName>
        <fullName evidence="12">Porin</fullName>
    </submittedName>
</protein>
<name>A0A3N8Q758_9BURK</name>